<organism evidence="5 6">
    <name type="scientific">Psychrobacter pacificensis</name>
    <dbReference type="NCBI Taxonomy" id="112002"/>
    <lineage>
        <taxon>Bacteria</taxon>
        <taxon>Pseudomonadati</taxon>
        <taxon>Pseudomonadota</taxon>
        <taxon>Gammaproteobacteria</taxon>
        <taxon>Moraxellales</taxon>
        <taxon>Moraxellaceae</taxon>
        <taxon>Psychrobacter</taxon>
    </lineage>
</organism>
<evidence type="ECO:0000313" key="6">
    <source>
        <dbReference type="Proteomes" id="UP000198501"/>
    </source>
</evidence>
<evidence type="ECO:0000256" key="1">
    <source>
        <dbReference type="ARBA" id="ARBA00010873"/>
    </source>
</evidence>
<dbReference type="Gene3D" id="3.30.930.30">
    <property type="match status" value="1"/>
</dbReference>
<reference evidence="5 6" key="1">
    <citation type="submission" date="2016-10" db="EMBL/GenBank/DDBJ databases">
        <authorList>
            <person name="de Groot N.N."/>
        </authorList>
    </citation>
    <scope>NUCLEOTIDE SEQUENCE [LARGE SCALE GENOMIC DNA]</scope>
    <source>
        <strain evidence="5 6">DSM 23406</strain>
    </source>
</reference>
<sequence>MNNKGFHLSVSAVSKAKNHSVVAKSAYNSGSKLVDEQSGVVHDYTSKAKDKILNLVDSDGTKYTQVIEKNVMHTALITPTLAGDLAVTREGFWNDIERIETRKNAQLGTEIDVMFPDGITADQRIVLAERYAQTLSDRYNVLVDVAIHRPHSHEKHVGEVEVVELTSRNFHAHILLSSREIVADVEGYALSARKNWLQWSTEERLSKGLNGRGDELKYQRTLWADMANELLPKNKTISEKSYRELGINRLPKMKLGKSLYKDILKGNRSVIHEYNETIDEINAYIEKNGLVIEYDDKGRIDLESNEQEVNGVTIHYKKRKPFARIELSNIRFVDPAVELEPAIPKSNSQTHSDAANDHALDELLAISADFVSQKKMVRSALFSTIDALHEELAHQSKQIITIDKNIKSTQRFTEEVGQDFSDPRQKMIELARQISTKEQSEALKAALALVEEFRQDDTLQTGRAVSRLEEQLSQIDKTVLNNKTVLKKLIPLNNEVIADYKGLKATLKPFAAKLNKLATGFKALDEIDIEKSDLSLQWDQAFADLQEIDVTNNMDTYHKFAAFADLDVERFKYLQKEREALSTLKAVEVDADAYTRLTALTADVKAFKTANDNDIKQLKQQINTSQKTYQRLSPFYEQRIALLDQSEAVIVQDDDLYDEITRTKTTQLNADRLDDWRNRTMVLHHQLNKAHEQAKLKEEAERAREEALTRRRVALQQRRQQASLKRQRINETKAYRDRFDNLVVRVRDRVDALDFKAVDAPIEVINAAEAVAAQAFIFTTLKHTDSFTTLQKSLRDTDAKKIATQVQKAATTLWQQLERLPDNQDKVEVLTQINERFEHVPAITIDGATLTQTVTDHLQKTKNAIQAHEQAQRRRYSSPRPF</sequence>
<gene>
    <name evidence="5" type="ORF">SAMN05660405_02263</name>
</gene>
<dbReference type="Proteomes" id="UP000198501">
    <property type="component" value="Unassembled WGS sequence"/>
</dbReference>
<keyword evidence="2" id="KW-0184">Conjugation</keyword>
<proteinExistence type="inferred from homology"/>
<dbReference type="InterPro" id="IPR005053">
    <property type="entry name" value="MobA_MobL"/>
</dbReference>
<evidence type="ECO:0000313" key="5">
    <source>
        <dbReference type="EMBL" id="SDE07987.1"/>
    </source>
</evidence>
<dbReference type="RefSeq" id="WP_093071112.1">
    <property type="nucleotide sequence ID" value="NZ_BSOK01000010.1"/>
</dbReference>
<dbReference type="EMBL" id="FNAL01000022">
    <property type="protein sequence ID" value="SDE07987.1"/>
    <property type="molecule type" value="Genomic_DNA"/>
</dbReference>
<name>A0A1G7A0F8_9GAMM</name>
<feature type="coiled-coil region" evidence="3">
    <location>
        <begin position="690"/>
        <end position="717"/>
    </location>
</feature>
<comment type="similarity">
    <text evidence="1">Belongs to the MobA/MobL family.</text>
</comment>
<protein>
    <submittedName>
        <fullName evidence="5">MobA/MobL family protein</fullName>
    </submittedName>
</protein>
<evidence type="ECO:0000256" key="2">
    <source>
        <dbReference type="ARBA" id="ARBA00022971"/>
    </source>
</evidence>
<dbReference type="Pfam" id="PF03389">
    <property type="entry name" value="MobA_MobL"/>
    <property type="match status" value="1"/>
</dbReference>
<evidence type="ECO:0000259" key="4">
    <source>
        <dbReference type="Pfam" id="PF03389"/>
    </source>
</evidence>
<feature type="domain" description="MobA/MobL protein" evidence="4">
    <location>
        <begin position="20"/>
        <end position="258"/>
    </location>
</feature>
<accession>A0A1G7A0F8</accession>
<dbReference type="GeneID" id="300925248"/>
<evidence type="ECO:0000256" key="3">
    <source>
        <dbReference type="SAM" id="Coils"/>
    </source>
</evidence>
<dbReference type="AlphaFoldDB" id="A0A1G7A0F8"/>
<keyword evidence="3" id="KW-0175">Coiled coil</keyword>